<evidence type="ECO:0000256" key="6">
    <source>
        <dbReference type="ARBA" id="ARBA00023242"/>
    </source>
</evidence>
<dbReference type="PROSITE" id="PS51032">
    <property type="entry name" value="AP2_ERF"/>
    <property type="match status" value="1"/>
</dbReference>
<proteinExistence type="inferred from homology"/>
<dbReference type="AlphaFoldDB" id="A0AAV1EBN2"/>
<evidence type="ECO:0000256" key="5">
    <source>
        <dbReference type="ARBA" id="ARBA00023163"/>
    </source>
</evidence>
<dbReference type="PANTHER" id="PTHR31985:SF45">
    <property type="entry name" value="ETHYLENE-RESPONSIVE TRANSCRIPTION FACTOR ERF020"/>
    <property type="match status" value="1"/>
</dbReference>
<dbReference type="Proteomes" id="UP001161247">
    <property type="component" value="Chromosome 8"/>
</dbReference>
<evidence type="ECO:0000256" key="1">
    <source>
        <dbReference type="ARBA" id="ARBA00004123"/>
    </source>
</evidence>
<dbReference type="EMBL" id="OX459125">
    <property type="protein sequence ID" value="CAI9117118.1"/>
    <property type="molecule type" value="Genomic_DNA"/>
</dbReference>
<organism evidence="10 11">
    <name type="scientific">Oldenlandia corymbosa var. corymbosa</name>
    <dbReference type="NCBI Taxonomy" id="529605"/>
    <lineage>
        <taxon>Eukaryota</taxon>
        <taxon>Viridiplantae</taxon>
        <taxon>Streptophyta</taxon>
        <taxon>Embryophyta</taxon>
        <taxon>Tracheophyta</taxon>
        <taxon>Spermatophyta</taxon>
        <taxon>Magnoliopsida</taxon>
        <taxon>eudicotyledons</taxon>
        <taxon>Gunneridae</taxon>
        <taxon>Pentapetalae</taxon>
        <taxon>asterids</taxon>
        <taxon>lamiids</taxon>
        <taxon>Gentianales</taxon>
        <taxon>Rubiaceae</taxon>
        <taxon>Rubioideae</taxon>
        <taxon>Spermacoceae</taxon>
        <taxon>Hedyotis-Oldenlandia complex</taxon>
        <taxon>Oldenlandia</taxon>
    </lineage>
</organism>
<dbReference type="SMART" id="SM00380">
    <property type="entry name" value="AP2"/>
    <property type="match status" value="1"/>
</dbReference>
<evidence type="ECO:0000256" key="2">
    <source>
        <dbReference type="ARBA" id="ARBA00023015"/>
    </source>
</evidence>
<keyword evidence="4" id="KW-0010">Activator</keyword>
<dbReference type="Pfam" id="PF00847">
    <property type="entry name" value="AP2"/>
    <property type="match status" value="1"/>
</dbReference>
<evidence type="ECO:0000256" key="7">
    <source>
        <dbReference type="ARBA" id="ARBA00024343"/>
    </source>
</evidence>
<dbReference type="CDD" id="cd00018">
    <property type="entry name" value="AP2"/>
    <property type="match status" value="1"/>
</dbReference>
<evidence type="ECO:0000313" key="11">
    <source>
        <dbReference type="Proteomes" id="UP001161247"/>
    </source>
</evidence>
<feature type="compositionally biased region" description="Low complexity" evidence="8">
    <location>
        <begin position="1"/>
        <end position="25"/>
    </location>
</feature>
<dbReference type="PANTHER" id="PTHR31985">
    <property type="entry name" value="ETHYLENE-RESPONSIVE TRANSCRIPTION FACTOR ERF042-RELATED"/>
    <property type="match status" value="1"/>
</dbReference>
<dbReference type="InterPro" id="IPR051032">
    <property type="entry name" value="AP2/ERF_TF_ERF_subfamily"/>
</dbReference>
<dbReference type="InterPro" id="IPR016177">
    <property type="entry name" value="DNA-bd_dom_sf"/>
</dbReference>
<dbReference type="GO" id="GO:0003700">
    <property type="term" value="F:DNA-binding transcription factor activity"/>
    <property type="evidence" value="ECO:0007669"/>
    <property type="project" value="InterPro"/>
</dbReference>
<dbReference type="InterPro" id="IPR001471">
    <property type="entry name" value="AP2/ERF_dom"/>
</dbReference>
<dbReference type="PRINTS" id="PR00367">
    <property type="entry name" value="ETHRSPELEMNT"/>
</dbReference>
<feature type="region of interest" description="Disordered" evidence="8">
    <location>
        <begin position="1"/>
        <end position="32"/>
    </location>
</feature>
<dbReference type="GO" id="GO:0005634">
    <property type="term" value="C:nucleus"/>
    <property type="evidence" value="ECO:0007669"/>
    <property type="project" value="UniProtKB-SubCell"/>
</dbReference>
<dbReference type="Gene3D" id="3.30.730.10">
    <property type="entry name" value="AP2/ERF domain"/>
    <property type="match status" value="1"/>
</dbReference>
<dbReference type="GO" id="GO:0003677">
    <property type="term" value="F:DNA binding"/>
    <property type="evidence" value="ECO:0007669"/>
    <property type="project" value="UniProtKB-KW"/>
</dbReference>
<keyword evidence="3" id="KW-0238">DNA-binding</keyword>
<evidence type="ECO:0000256" key="4">
    <source>
        <dbReference type="ARBA" id="ARBA00023159"/>
    </source>
</evidence>
<dbReference type="InterPro" id="IPR036955">
    <property type="entry name" value="AP2/ERF_dom_sf"/>
</dbReference>
<sequence length="213" mass="23729">MSSSDEGGSSSSPSVSHQQQQQQQQRRLKGIRRRKWGKWVSEIRVPGTQDRLWLGTYSTPEAAAVAHDIAKYCLRENATSPEDFNFPLMIPAGAHKGMSPRSVQRVSSDAGLAVDARFLNNNSSSSTTTTLGYHHHDHHYSGNAAVKLEQSFGNNNNVNHGHQYGRRRTATWECHENYMNDECCYVDVPSSSSSWDDAAKARGLDDISVDDYL</sequence>
<gene>
    <name evidence="10" type="ORF">OLC1_LOCUS23226</name>
</gene>
<dbReference type="SUPFAM" id="SSF54171">
    <property type="entry name" value="DNA-binding domain"/>
    <property type="match status" value="1"/>
</dbReference>
<name>A0AAV1EBN2_OLDCO</name>
<comment type="similarity">
    <text evidence="7">Belongs to the AP2/ERF transcription factor family. ERF subfamily.</text>
</comment>
<reference evidence="10" key="1">
    <citation type="submission" date="2023-03" db="EMBL/GenBank/DDBJ databases">
        <authorList>
            <person name="Julca I."/>
        </authorList>
    </citation>
    <scope>NUCLEOTIDE SEQUENCE</scope>
</reference>
<protein>
    <submittedName>
        <fullName evidence="10">OLC1v1018455C1</fullName>
    </submittedName>
</protein>
<evidence type="ECO:0000256" key="3">
    <source>
        <dbReference type="ARBA" id="ARBA00023125"/>
    </source>
</evidence>
<comment type="subcellular location">
    <subcellularLocation>
        <location evidence="1">Nucleus</location>
    </subcellularLocation>
</comment>
<keyword evidence="2" id="KW-0805">Transcription regulation</keyword>
<keyword evidence="6" id="KW-0539">Nucleus</keyword>
<accession>A0AAV1EBN2</accession>
<evidence type="ECO:0000256" key="8">
    <source>
        <dbReference type="SAM" id="MobiDB-lite"/>
    </source>
</evidence>
<evidence type="ECO:0000259" key="9">
    <source>
        <dbReference type="PROSITE" id="PS51032"/>
    </source>
</evidence>
<feature type="domain" description="AP2/ERF" evidence="9">
    <location>
        <begin position="27"/>
        <end position="87"/>
    </location>
</feature>
<keyword evidence="11" id="KW-1185">Reference proteome</keyword>
<evidence type="ECO:0000313" key="10">
    <source>
        <dbReference type="EMBL" id="CAI9117118.1"/>
    </source>
</evidence>
<keyword evidence="5" id="KW-0804">Transcription</keyword>